<protein>
    <recommendedName>
        <fullName evidence="7">4-deoxy-L-threo-5-hexosulose-uronate ketol-isomerase</fullName>
        <ecNumber evidence="7">5.3.1.17</ecNumber>
    </recommendedName>
    <alternativeName>
        <fullName evidence="7">5-keto-4-deoxyuronate isomerase</fullName>
    </alternativeName>
    <alternativeName>
        <fullName evidence="7">DKI isomerase</fullName>
    </alternativeName>
</protein>
<dbReference type="Pfam" id="PF04962">
    <property type="entry name" value="KduI"/>
    <property type="match status" value="1"/>
</dbReference>
<reference evidence="8 9" key="1">
    <citation type="submission" date="2015-03" db="EMBL/GenBank/DDBJ databases">
        <title>Genome sequencing of Methylobacterium variabile DSM 16961.</title>
        <authorList>
            <person name="Chaudhry V."/>
            <person name="Patil P.B."/>
        </authorList>
    </citation>
    <scope>NUCLEOTIDE SEQUENCE [LARGE SCALE GENOMIC DNA]</scope>
    <source>
        <strain evidence="8 9">DSM 16961</strain>
    </source>
</reference>
<comment type="catalytic activity">
    <reaction evidence="1 7">
        <text>5-dehydro-4-deoxy-D-glucuronate = 3-deoxy-D-glycero-2,5-hexodiulosonate</text>
        <dbReference type="Rhea" id="RHEA:23896"/>
        <dbReference type="ChEBI" id="CHEBI:17117"/>
        <dbReference type="ChEBI" id="CHEBI:29071"/>
        <dbReference type="EC" id="5.3.1.17"/>
    </reaction>
</comment>
<dbReference type="EMBL" id="LABY01000126">
    <property type="protein sequence ID" value="KMO34940.1"/>
    <property type="molecule type" value="Genomic_DNA"/>
</dbReference>
<evidence type="ECO:0000256" key="2">
    <source>
        <dbReference type="ARBA" id="ARBA00005148"/>
    </source>
</evidence>
<evidence type="ECO:0000256" key="6">
    <source>
        <dbReference type="ARBA" id="ARBA00023235"/>
    </source>
</evidence>
<dbReference type="RefSeq" id="WP_048445613.1">
    <property type="nucleotide sequence ID" value="NZ_LABY01000126.1"/>
</dbReference>
<dbReference type="PATRIC" id="fig|298794.3.peg.827"/>
<evidence type="ECO:0000256" key="7">
    <source>
        <dbReference type="HAMAP-Rule" id="MF_00687"/>
    </source>
</evidence>
<dbReference type="GO" id="GO:0045490">
    <property type="term" value="P:pectin catabolic process"/>
    <property type="evidence" value="ECO:0007669"/>
    <property type="project" value="UniProtKB-UniRule"/>
</dbReference>
<evidence type="ECO:0000313" key="8">
    <source>
        <dbReference type="EMBL" id="KMO34940.1"/>
    </source>
</evidence>
<dbReference type="InterPro" id="IPR027449">
    <property type="entry name" value="KduI_N"/>
</dbReference>
<evidence type="ECO:0000313" key="9">
    <source>
        <dbReference type="Proteomes" id="UP000035955"/>
    </source>
</evidence>
<dbReference type="GO" id="GO:0042840">
    <property type="term" value="P:D-glucuronate catabolic process"/>
    <property type="evidence" value="ECO:0007669"/>
    <property type="project" value="TreeGrafter"/>
</dbReference>
<dbReference type="Proteomes" id="UP000035955">
    <property type="component" value="Unassembled WGS sequence"/>
</dbReference>
<dbReference type="PIRSF" id="PIRSF006625">
    <property type="entry name" value="KduI"/>
    <property type="match status" value="1"/>
</dbReference>
<dbReference type="EC" id="5.3.1.17" evidence="7"/>
<keyword evidence="4 7" id="KW-0479">Metal-binding</keyword>
<dbReference type="CDD" id="cd20491">
    <property type="entry name" value="cupin_KduI_C"/>
    <property type="match status" value="1"/>
</dbReference>
<dbReference type="PANTHER" id="PTHR38461">
    <property type="entry name" value="4-DEOXY-L-THREO-5-HEXOSULOSE-URONATE KETOL-ISOMERASE"/>
    <property type="match status" value="1"/>
</dbReference>
<comment type="cofactor">
    <cofactor evidence="7">
        <name>Zn(2+)</name>
        <dbReference type="ChEBI" id="CHEBI:29105"/>
    </cofactor>
    <text evidence="7">Binds 1 zinc ion per subunit.</text>
</comment>
<dbReference type="PANTHER" id="PTHR38461:SF1">
    <property type="entry name" value="4-DEOXY-L-THREO-5-HEXOSULOSE-URONATE KETOL-ISOMERASE"/>
    <property type="match status" value="1"/>
</dbReference>
<feature type="binding site" evidence="7">
    <location>
        <position position="196"/>
    </location>
    <ligand>
        <name>Zn(2+)</name>
        <dbReference type="ChEBI" id="CHEBI:29105"/>
    </ligand>
</feature>
<evidence type="ECO:0000256" key="4">
    <source>
        <dbReference type="ARBA" id="ARBA00022723"/>
    </source>
</evidence>
<dbReference type="InterPro" id="IPR021120">
    <property type="entry name" value="KduI/IolB_isomerase"/>
</dbReference>
<name>A0A0J6SI74_9HYPH</name>
<dbReference type="InterPro" id="IPR014710">
    <property type="entry name" value="RmlC-like_jellyroll"/>
</dbReference>
<dbReference type="NCBIfam" id="NF002091">
    <property type="entry name" value="PRK00924.1"/>
    <property type="match status" value="1"/>
</dbReference>
<comment type="function">
    <text evidence="7">Catalyzes the isomerization of 5-dehydro-4-deoxy-D-glucuronate to 3-deoxy-D-glycero-2,5-hexodiulosonate.</text>
</comment>
<keyword evidence="6 7" id="KW-0413">Isomerase</keyword>
<dbReference type="UniPathway" id="UPA00545">
    <property type="reaction ID" value="UER00826"/>
</dbReference>
<dbReference type="Gene3D" id="2.60.120.10">
    <property type="entry name" value="Jelly Rolls"/>
    <property type="match status" value="1"/>
</dbReference>
<sequence length="278" mass="30550">MDIEIRQVAHPEAVRGFDTETLRRHFLIERLFAPGEVRLTYSHIDRLVVGGAMPGEGGLALPTPKAVGTDHFLARRELGTINVGGPGRVRVGGAVHAVGPRDALYVGKDAGEVVFESDDPENPAKFYLVSTPAHAAHPTVTIPAERAKRMEVGDQATSNRRTIRQYILPGICDSCQLVMGLTQLEPGSMWNTMPCHTHDRRSEVYLYFDLDPNARVLHLMGEPTQTRHLVVASEQAVLSPGWSIHSGVGTSHYAFIWAMGGDNQDYTDMDMVAMSDLR</sequence>
<gene>
    <name evidence="7" type="primary">kduI</name>
    <name evidence="8" type="ORF">VQ02_18195</name>
</gene>
<dbReference type="InterPro" id="IPR011051">
    <property type="entry name" value="RmlC_Cupin_sf"/>
</dbReference>
<accession>A0A0J6SI74</accession>
<dbReference type="AlphaFoldDB" id="A0A0J6SI74"/>
<feature type="binding site" evidence="7">
    <location>
        <position position="245"/>
    </location>
    <ligand>
        <name>Zn(2+)</name>
        <dbReference type="ChEBI" id="CHEBI:29105"/>
    </ligand>
</feature>
<comment type="pathway">
    <text evidence="2 7">Glycan metabolism; pectin degradation; 2-dehydro-3-deoxy-D-gluconate from pectin: step 4/5.</text>
</comment>
<feature type="binding site" evidence="7">
    <location>
        <position position="198"/>
    </location>
    <ligand>
        <name>Zn(2+)</name>
        <dbReference type="ChEBI" id="CHEBI:29105"/>
    </ligand>
</feature>
<dbReference type="CDD" id="cd20294">
    <property type="entry name" value="cupin_KduI_N"/>
    <property type="match status" value="1"/>
</dbReference>
<dbReference type="SUPFAM" id="SSF51182">
    <property type="entry name" value="RmlC-like cupins"/>
    <property type="match status" value="1"/>
</dbReference>
<proteinExistence type="inferred from homology"/>
<dbReference type="HAMAP" id="MF_00687">
    <property type="entry name" value="KduI"/>
    <property type="match status" value="1"/>
</dbReference>
<dbReference type="GO" id="GO:0008697">
    <property type="term" value="F:4-deoxy-L-threo-5-hexosulose-uronate ketol-isomerase activity"/>
    <property type="evidence" value="ECO:0007669"/>
    <property type="project" value="UniProtKB-UniRule"/>
</dbReference>
<feature type="binding site" evidence="7">
    <location>
        <position position="203"/>
    </location>
    <ligand>
        <name>Zn(2+)</name>
        <dbReference type="ChEBI" id="CHEBI:29105"/>
    </ligand>
</feature>
<keyword evidence="9" id="KW-1185">Reference proteome</keyword>
<dbReference type="OrthoDB" id="9770644at2"/>
<keyword evidence="5 7" id="KW-0862">Zinc</keyword>
<dbReference type="Gene3D" id="2.60.120.520">
    <property type="entry name" value="pectin degrading enzyme 5-keto 4- deoxyuronate isomerase, domain 1"/>
    <property type="match status" value="1"/>
</dbReference>
<dbReference type="GO" id="GO:0019698">
    <property type="term" value="P:D-galacturonate catabolic process"/>
    <property type="evidence" value="ECO:0007669"/>
    <property type="project" value="TreeGrafter"/>
</dbReference>
<comment type="caution">
    <text evidence="8">The sequence shown here is derived from an EMBL/GenBank/DDBJ whole genome shotgun (WGS) entry which is preliminary data.</text>
</comment>
<evidence type="ECO:0000256" key="5">
    <source>
        <dbReference type="ARBA" id="ARBA00022833"/>
    </source>
</evidence>
<dbReference type="GO" id="GO:0008270">
    <property type="term" value="F:zinc ion binding"/>
    <property type="evidence" value="ECO:0007669"/>
    <property type="project" value="UniProtKB-UniRule"/>
</dbReference>
<evidence type="ECO:0000256" key="3">
    <source>
        <dbReference type="ARBA" id="ARBA00008086"/>
    </source>
</evidence>
<evidence type="ECO:0000256" key="1">
    <source>
        <dbReference type="ARBA" id="ARBA00000552"/>
    </source>
</evidence>
<comment type="similarity">
    <text evidence="3 7">Belongs to the KduI family.</text>
</comment>
<organism evidence="8 9">
    <name type="scientific">Methylobacterium variabile</name>
    <dbReference type="NCBI Taxonomy" id="298794"/>
    <lineage>
        <taxon>Bacteria</taxon>
        <taxon>Pseudomonadati</taxon>
        <taxon>Pseudomonadota</taxon>
        <taxon>Alphaproteobacteria</taxon>
        <taxon>Hyphomicrobiales</taxon>
        <taxon>Methylobacteriaceae</taxon>
        <taxon>Methylobacterium</taxon>
    </lineage>
</organism>
<dbReference type="InterPro" id="IPR007045">
    <property type="entry name" value="KduI"/>
</dbReference>